<dbReference type="InterPro" id="IPR040357">
    <property type="entry name" value="Vma22/CCDC115"/>
</dbReference>
<reference evidence="3" key="1">
    <citation type="submission" date="2023-10" db="EMBL/GenBank/DDBJ databases">
        <title>Genome assembly of Pristionchus species.</title>
        <authorList>
            <person name="Yoshida K."/>
            <person name="Sommer R.J."/>
        </authorList>
    </citation>
    <scope>NUCLEOTIDE SEQUENCE</scope>
    <source>
        <strain evidence="3">RS0144</strain>
    </source>
</reference>
<protein>
    <recommendedName>
        <fullName evidence="1">Vacuolar ATPase assembly protein VMA22</fullName>
    </recommendedName>
</protein>
<dbReference type="PANTHER" id="PTHR31996">
    <property type="entry name" value="COILED-COIL DOMAIN-CONTAINING PROTEIN 115"/>
    <property type="match status" value="1"/>
</dbReference>
<organism evidence="3 4">
    <name type="scientific">Pristionchus entomophagus</name>
    <dbReference type="NCBI Taxonomy" id="358040"/>
    <lineage>
        <taxon>Eukaryota</taxon>
        <taxon>Metazoa</taxon>
        <taxon>Ecdysozoa</taxon>
        <taxon>Nematoda</taxon>
        <taxon>Chromadorea</taxon>
        <taxon>Rhabditida</taxon>
        <taxon>Rhabditina</taxon>
        <taxon>Diplogasteromorpha</taxon>
        <taxon>Diplogasteroidea</taxon>
        <taxon>Neodiplogasteridae</taxon>
        <taxon>Pristionchus</taxon>
    </lineage>
</organism>
<evidence type="ECO:0000313" key="3">
    <source>
        <dbReference type="EMBL" id="GMT01956.1"/>
    </source>
</evidence>
<dbReference type="EMBL" id="BTSX01000005">
    <property type="protein sequence ID" value="GMT01956.1"/>
    <property type="molecule type" value="Genomic_DNA"/>
</dbReference>
<dbReference type="Proteomes" id="UP001432027">
    <property type="component" value="Unassembled WGS sequence"/>
</dbReference>
<feature type="region of interest" description="Disordered" evidence="2">
    <location>
        <begin position="62"/>
        <end position="123"/>
    </location>
</feature>
<dbReference type="PANTHER" id="PTHR31996:SF2">
    <property type="entry name" value="COILED-COIL DOMAIN-CONTAINING PROTEIN 115"/>
    <property type="match status" value="1"/>
</dbReference>
<dbReference type="GO" id="GO:0051082">
    <property type="term" value="F:unfolded protein binding"/>
    <property type="evidence" value="ECO:0007669"/>
    <property type="project" value="TreeGrafter"/>
</dbReference>
<evidence type="ECO:0000256" key="1">
    <source>
        <dbReference type="ARBA" id="ARBA00093634"/>
    </source>
</evidence>
<proteinExistence type="predicted"/>
<feature type="non-terminal residue" evidence="3">
    <location>
        <position position="1"/>
    </location>
</feature>
<comment type="caution">
    <text evidence="3">The sequence shown here is derived from an EMBL/GenBank/DDBJ whole genome shotgun (WGS) entry which is preliminary data.</text>
</comment>
<gene>
    <name evidence="3" type="ORF">PENTCL1PPCAC_24130</name>
</gene>
<keyword evidence="4" id="KW-1185">Reference proteome</keyword>
<accession>A0AAV5U650</accession>
<dbReference type="AlphaFoldDB" id="A0AAV5U650"/>
<evidence type="ECO:0000313" key="4">
    <source>
        <dbReference type="Proteomes" id="UP001432027"/>
    </source>
</evidence>
<sequence>SIQEYVSLLVEMETRLLQARIGAARARTLVGHSYASLTAVDDVEEMRAVVRVEVSSSNEFTLVREEEEGEEKTKEEKGLRKRKGGEEKGDDNKEEKEDDEEEEKPKRKVRPAAPPSFRPYGILEPGCAKETRKEAAKAAELAIAAATVRAKIIDCERQTKQLLANVEKPELETIFKMLVV</sequence>
<evidence type="ECO:0000256" key="2">
    <source>
        <dbReference type="SAM" id="MobiDB-lite"/>
    </source>
</evidence>
<feature type="compositionally biased region" description="Basic and acidic residues" evidence="2">
    <location>
        <begin position="71"/>
        <end position="95"/>
    </location>
</feature>
<dbReference type="GO" id="GO:0070072">
    <property type="term" value="P:vacuolar proton-transporting V-type ATPase complex assembly"/>
    <property type="evidence" value="ECO:0007669"/>
    <property type="project" value="InterPro"/>
</dbReference>
<name>A0AAV5U650_9BILA</name>